<name>A0ABW9J2P0_9SPHI</name>
<evidence type="ECO:0000313" key="1">
    <source>
        <dbReference type="EMBL" id="MFN0254285.1"/>
    </source>
</evidence>
<protein>
    <submittedName>
        <fullName evidence="1">Uncharacterized protein</fullName>
    </submittedName>
</protein>
<accession>A0ABW9J2P0</accession>
<organism evidence="1 2">
    <name type="scientific">Pedobacter ureilyticus</name>
    <dbReference type="NCBI Taxonomy" id="1393051"/>
    <lineage>
        <taxon>Bacteria</taxon>
        <taxon>Pseudomonadati</taxon>
        <taxon>Bacteroidota</taxon>
        <taxon>Sphingobacteriia</taxon>
        <taxon>Sphingobacteriales</taxon>
        <taxon>Sphingobacteriaceae</taxon>
        <taxon>Pedobacter</taxon>
    </lineage>
</organism>
<keyword evidence="2" id="KW-1185">Reference proteome</keyword>
<dbReference type="RefSeq" id="WP_138721454.1">
    <property type="nucleotide sequence ID" value="NZ_SSHJ02000001.1"/>
</dbReference>
<gene>
    <name evidence="1" type="ORF">E6A44_001775</name>
</gene>
<evidence type="ECO:0000313" key="2">
    <source>
        <dbReference type="Proteomes" id="UP001517247"/>
    </source>
</evidence>
<dbReference type="EMBL" id="SSHJ02000001">
    <property type="protein sequence ID" value="MFN0254285.1"/>
    <property type="molecule type" value="Genomic_DNA"/>
</dbReference>
<reference evidence="1 2" key="1">
    <citation type="submission" date="2024-12" db="EMBL/GenBank/DDBJ databases">
        <authorList>
            <person name="Hu S."/>
        </authorList>
    </citation>
    <scope>NUCLEOTIDE SEQUENCE [LARGE SCALE GENOMIC DNA]</scope>
    <source>
        <strain evidence="1 2">THG-T11</strain>
    </source>
</reference>
<dbReference type="Proteomes" id="UP001517247">
    <property type="component" value="Unassembled WGS sequence"/>
</dbReference>
<proteinExistence type="predicted"/>
<comment type="caution">
    <text evidence="1">The sequence shown here is derived from an EMBL/GenBank/DDBJ whole genome shotgun (WGS) entry which is preliminary data.</text>
</comment>
<sequence length="68" mass="7558">MEPFEINLAGQVLNIQPRLDGAYDIFDGSEKIGTVVPVSANGQTNWTSEELNVDYAKQIGELIDEYKL</sequence>